<protein>
    <submittedName>
        <fullName evidence="1">Uncharacterized protein</fullName>
    </submittedName>
</protein>
<gene>
    <name evidence="1" type="ORF">FA95DRAFT_1606352</name>
</gene>
<reference evidence="1" key="1">
    <citation type="submission" date="2021-02" db="EMBL/GenBank/DDBJ databases">
        <authorList>
            <consortium name="DOE Joint Genome Institute"/>
            <person name="Ahrendt S."/>
            <person name="Looney B.P."/>
            <person name="Miyauchi S."/>
            <person name="Morin E."/>
            <person name="Drula E."/>
            <person name="Courty P.E."/>
            <person name="Chicoki N."/>
            <person name="Fauchery L."/>
            <person name="Kohler A."/>
            <person name="Kuo A."/>
            <person name="Labutti K."/>
            <person name="Pangilinan J."/>
            <person name="Lipzen A."/>
            <person name="Riley R."/>
            <person name="Andreopoulos W."/>
            <person name="He G."/>
            <person name="Johnson J."/>
            <person name="Barry K.W."/>
            <person name="Grigoriev I.V."/>
            <person name="Nagy L."/>
            <person name="Hibbett D."/>
            <person name="Henrissat B."/>
            <person name="Matheny P.B."/>
            <person name="Labbe J."/>
            <person name="Martin F."/>
        </authorList>
    </citation>
    <scope>NUCLEOTIDE SEQUENCE</scope>
    <source>
        <strain evidence="1">FP105234-sp</strain>
    </source>
</reference>
<organism evidence="1 2">
    <name type="scientific">Auriscalpium vulgare</name>
    <dbReference type="NCBI Taxonomy" id="40419"/>
    <lineage>
        <taxon>Eukaryota</taxon>
        <taxon>Fungi</taxon>
        <taxon>Dikarya</taxon>
        <taxon>Basidiomycota</taxon>
        <taxon>Agaricomycotina</taxon>
        <taxon>Agaricomycetes</taxon>
        <taxon>Russulales</taxon>
        <taxon>Auriscalpiaceae</taxon>
        <taxon>Auriscalpium</taxon>
    </lineage>
</organism>
<evidence type="ECO:0000313" key="1">
    <source>
        <dbReference type="EMBL" id="KAI0047081.1"/>
    </source>
</evidence>
<comment type="caution">
    <text evidence="1">The sequence shown here is derived from an EMBL/GenBank/DDBJ whole genome shotgun (WGS) entry which is preliminary data.</text>
</comment>
<proteinExistence type="predicted"/>
<name>A0ACB8RSG4_9AGAM</name>
<dbReference type="Proteomes" id="UP000814033">
    <property type="component" value="Unassembled WGS sequence"/>
</dbReference>
<evidence type="ECO:0000313" key="2">
    <source>
        <dbReference type="Proteomes" id="UP000814033"/>
    </source>
</evidence>
<sequence>MWFIRRAVDDVVAPRILFVVIAAHRSLPGSDDFFYEKMSDEQRLGSYAAYKTAVNTLCMRLLAKELTLEGILVSSLHIGAITVPDCLRRHGDIIVKRLWALSDNLIEVSLYAIAPLRKFNE</sequence>
<keyword evidence="2" id="KW-1185">Reference proteome</keyword>
<accession>A0ACB8RSG4</accession>
<dbReference type="EMBL" id="MU275911">
    <property type="protein sequence ID" value="KAI0047081.1"/>
    <property type="molecule type" value="Genomic_DNA"/>
</dbReference>
<reference evidence="1" key="2">
    <citation type="journal article" date="2022" name="New Phytol.">
        <title>Evolutionary transition to the ectomycorrhizal habit in the genomes of a hyperdiverse lineage of mushroom-forming fungi.</title>
        <authorList>
            <person name="Looney B."/>
            <person name="Miyauchi S."/>
            <person name="Morin E."/>
            <person name="Drula E."/>
            <person name="Courty P.E."/>
            <person name="Kohler A."/>
            <person name="Kuo A."/>
            <person name="LaButti K."/>
            <person name="Pangilinan J."/>
            <person name="Lipzen A."/>
            <person name="Riley R."/>
            <person name="Andreopoulos W."/>
            <person name="He G."/>
            <person name="Johnson J."/>
            <person name="Nolan M."/>
            <person name="Tritt A."/>
            <person name="Barry K.W."/>
            <person name="Grigoriev I.V."/>
            <person name="Nagy L.G."/>
            <person name="Hibbett D."/>
            <person name="Henrissat B."/>
            <person name="Matheny P.B."/>
            <person name="Labbe J."/>
            <person name="Martin F.M."/>
        </authorList>
    </citation>
    <scope>NUCLEOTIDE SEQUENCE</scope>
    <source>
        <strain evidence="1">FP105234-sp</strain>
    </source>
</reference>